<keyword evidence="6" id="KW-1133">Transmembrane helix</keyword>
<dbReference type="InterPro" id="IPR030381">
    <property type="entry name" value="G_DYNAMIN_dom"/>
</dbReference>
<dbReference type="EMBL" id="NIVC01000894">
    <property type="protein sequence ID" value="PAA75258.1"/>
    <property type="molecule type" value="Genomic_DNA"/>
</dbReference>
<dbReference type="InterPro" id="IPR045063">
    <property type="entry name" value="Dynamin_N"/>
</dbReference>
<keyword evidence="5" id="KW-0378">Hydrolase</keyword>
<dbReference type="InterPro" id="IPR027094">
    <property type="entry name" value="Mitofusin_fam"/>
</dbReference>
<dbReference type="STRING" id="282301.A0A267FN89"/>
<dbReference type="Pfam" id="PF04799">
    <property type="entry name" value="Fzo_mitofusin"/>
    <property type="match status" value="1"/>
</dbReference>
<evidence type="ECO:0000313" key="14">
    <source>
        <dbReference type="EMBL" id="PAA75258.1"/>
    </source>
</evidence>
<dbReference type="SUPFAM" id="SSF52540">
    <property type="entry name" value="P-loop containing nucleoside triphosphate hydrolases"/>
    <property type="match status" value="1"/>
</dbReference>
<feature type="compositionally biased region" description="Polar residues" evidence="12">
    <location>
        <begin position="1"/>
        <end position="12"/>
    </location>
</feature>
<dbReference type="GO" id="GO:0008053">
    <property type="term" value="P:mitochondrial fusion"/>
    <property type="evidence" value="ECO:0007669"/>
    <property type="project" value="InterPro"/>
</dbReference>
<evidence type="ECO:0000256" key="12">
    <source>
        <dbReference type="SAM" id="MobiDB-lite"/>
    </source>
</evidence>
<dbReference type="Gene3D" id="1.20.5.110">
    <property type="match status" value="1"/>
</dbReference>
<feature type="domain" description="Dynamin-type G" evidence="13">
    <location>
        <begin position="126"/>
        <end position="377"/>
    </location>
</feature>
<dbReference type="FunFam" id="3.40.50.300:FF:000214">
    <property type="entry name" value="Mitofusin 2"/>
    <property type="match status" value="1"/>
</dbReference>
<keyword evidence="15" id="KW-1185">Reference proteome</keyword>
<dbReference type="SUPFAM" id="SSF111479">
    <property type="entry name" value="Fzo-like conserved region"/>
    <property type="match status" value="1"/>
</dbReference>
<dbReference type="PANTHER" id="PTHR10465">
    <property type="entry name" value="TRANSMEMBRANE GTPASE FZO1"/>
    <property type="match status" value="1"/>
</dbReference>
<comment type="caution">
    <text evidence="14">The sequence shown here is derived from an EMBL/GenBank/DDBJ whole genome shotgun (WGS) entry which is preliminary data.</text>
</comment>
<dbReference type="GO" id="GO:0005525">
    <property type="term" value="F:GTP binding"/>
    <property type="evidence" value="ECO:0007669"/>
    <property type="project" value="UniProtKB-KW"/>
</dbReference>
<dbReference type="CDD" id="cd09912">
    <property type="entry name" value="DLP_2"/>
    <property type="match status" value="1"/>
</dbReference>
<feature type="region of interest" description="Disordered" evidence="12">
    <location>
        <begin position="1"/>
        <end position="30"/>
    </location>
</feature>
<name>A0A267FN89_9PLAT</name>
<evidence type="ECO:0000256" key="5">
    <source>
        <dbReference type="ARBA" id="ARBA00022801"/>
    </source>
</evidence>
<evidence type="ECO:0000256" key="3">
    <source>
        <dbReference type="ARBA" id="ARBA00022741"/>
    </source>
</evidence>
<dbReference type="GO" id="GO:0003924">
    <property type="term" value="F:GTPase activity"/>
    <property type="evidence" value="ECO:0007669"/>
    <property type="project" value="InterPro"/>
</dbReference>
<evidence type="ECO:0000256" key="11">
    <source>
        <dbReference type="SAM" id="Coils"/>
    </source>
</evidence>
<evidence type="ECO:0000256" key="4">
    <source>
        <dbReference type="ARBA" id="ARBA00022787"/>
    </source>
</evidence>
<dbReference type="GO" id="GO:0051646">
    <property type="term" value="P:mitochondrion localization"/>
    <property type="evidence" value="ECO:0007669"/>
    <property type="project" value="TreeGrafter"/>
</dbReference>
<reference evidence="14 15" key="1">
    <citation type="submission" date="2017-06" db="EMBL/GenBank/DDBJ databases">
        <title>A platform for efficient transgenesis in Macrostomum lignano, a flatworm model organism for stem cell research.</title>
        <authorList>
            <person name="Berezikov E."/>
        </authorList>
    </citation>
    <scope>NUCLEOTIDE SEQUENCE [LARGE SCALE GENOMIC DNA]</scope>
    <source>
        <strain evidence="14">DV1</strain>
        <tissue evidence="14">Whole organism</tissue>
    </source>
</reference>
<gene>
    <name evidence="14" type="ORF">BOX15_Mlig033579g1</name>
</gene>
<accession>A0A267FN89</accession>
<dbReference type="Gene3D" id="3.40.50.300">
    <property type="entry name" value="P-loop containing nucleotide triphosphate hydrolases"/>
    <property type="match status" value="1"/>
</dbReference>
<comment type="subcellular location">
    <subcellularLocation>
        <location evidence="1">Mitochondrion outer membrane</location>
        <topology evidence="1">Multi-pass membrane protein</topology>
    </subcellularLocation>
</comment>
<dbReference type="InterPro" id="IPR006884">
    <property type="entry name" value="Fzo/mitofusin_HR2"/>
</dbReference>
<organism evidence="14 15">
    <name type="scientific">Macrostomum lignano</name>
    <dbReference type="NCBI Taxonomy" id="282301"/>
    <lineage>
        <taxon>Eukaryota</taxon>
        <taxon>Metazoa</taxon>
        <taxon>Spiralia</taxon>
        <taxon>Lophotrochozoa</taxon>
        <taxon>Platyhelminthes</taxon>
        <taxon>Rhabditophora</taxon>
        <taxon>Macrostomorpha</taxon>
        <taxon>Macrostomida</taxon>
        <taxon>Macrostomidae</taxon>
        <taxon>Macrostomum</taxon>
    </lineage>
</organism>
<keyword evidence="2" id="KW-0812">Transmembrane</keyword>
<evidence type="ECO:0000256" key="7">
    <source>
        <dbReference type="ARBA" id="ARBA00023054"/>
    </source>
</evidence>
<dbReference type="InterPro" id="IPR027417">
    <property type="entry name" value="P-loop_NTPase"/>
</dbReference>
<feature type="coiled-coil region" evidence="11">
    <location>
        <begin position="422"/>
        <end position="449"/>
    </location>
</feature>
<evidence type="ECO:0000256" key="2">
    <source>
        <dbReference type="ARBA" id="ARBA00022692"/>
    </source>
</evidence>
<sequence length="813" mass="91033">AMSGTPLRQQMSFAGGGATAPGSDPRAGASAEVAAFRRKSTQHASLKQFRQVREEINQVYAQISAYIDECLEFFNSDCSANTPGAIGDAASVKVEEACFSRILTPAAVQSVTDFRAKVRGIREVISRNQMKCAFFGRTSNGKSTVINAMLGRKVLPSGIGHTTNCFLQVEGTSKESAYLQTPNSSEERPIESVSQLGSALSNEKLDCESLVRVFWPKQLCSLLREDVVLLDSPGVDVSPDLDTWIDQFCMDADVFILVCNSESTLMNTEKKFFHKVGSKLSKPNVFVLNNRWDCSDGELDSAELVRKQHMDKSVSFLADELKSCTRSEAESRVYFVSAKEALVNRLKETNQGLESPSPAGSLADGWQSRYFDFKNFEREFELILSDSAIRTKFAAHAEQGRHIAGQMFSILEAVYEGSVEEKDSAVRQRQALQRDLENLRVRNAKVAASTERDIRQTLEGIERKVAGTLSEEIRRLVEIVDDFDRPFHPDSMSLVVYKKELNEHVERTLGLRLTENCARQLAKEVRRGLTAMQDRYTALVGQETRQRMQAHVQPGLAHWEPAFHIDCRNICADFREDIEFRFSLSPTALLARLQGRKPHESQQVVLQASAATPRTPSNTSNALASAAASSIQQHYHHQQQQQQLHQAAPLAAQFPLLLAAFPSLMSRNTLGAVAVVGVVFKATGWRVLAVCGAVYGGLYLYERLTWTGRARERLFKRQYVDYATAKLRLIVDLTSSNASHQVRQELVMCQKKLLHEVESEEASKMSEAERLERLIRRLEEVCSTAKRLKNQAAFLDKTLANFHQTHILQDRQE</sequence>
<evidence type="ECO:0000259" key="13">
    <source>
        <dbReference type="PROSITE" id="PS51718"/>
    </source>
</evidence>
<dbReference type="GO" id="GO:0005741">
    <property type="term" value="C:mitochondrial outer membrane"/>
    <property type="evidence" value="ECO:0007669"/>
    <property type="project" value="UniProtKB-SubCell"/>
</dbReference>
<keyword evidence="9" id="KW-0342">GTP-binding</keyword>
<dbReference type="PROSITE" id="PS51718">
    <property type="entry name" value="G_DYNAMIN_2"/>
    <property type="match status" value="1"/>
</dbReference>
<evidence type="ECO:0000313" key="15">
    <source>
        <dbReference type="Proteomes" id="UP000215902"/>
    </source>
</evidence>
<evidence type="ECO:0000256" key="8">
    <source>
        <dbReference type="ARBA" id="ARBA00023128"/>
    </source>
</evidence>
<proteinExistence type="predicted"/>
<keyword evidence="3" id="KW-0547">Nucleotide-binding</keyword>
<evidence type="ECO:0000256" key="6">
    <source>
        <dbReference type="ARBA" id="ARBA00022989"/>
    </source>
</evidence>
<dbReference type="Pfam" id="PF00350">
    <property type="entry name" value="Dynamin_N"/>
    <property type="match status" value="1"/>
</dbReference>
<evidence type="ECO:0000256" key="10">
    <source>
        <dbReference type="ARBA" id="ARBA00023136"/>
    </source>
</evidence>
<dbReference type="PANTHER" id="PTHR10465:SF3">
    <property type="entry name" value="TRANSMEMBRANE GTPASE MARF-RELATED"/>
    <property type="match status" value="1"/>
</dbReference>
<feature type="non-terminal residue" evidence="14">
    <location>
        <position position="1"/>
    </location>
</feature>
<dbReference type="AlphaFoldDB" id="A0A267FN89"/>
<keyword evidence="4" id="KW-1000">Mitochondrion outer membrane</keyword>
<keyword evidence="8" id="KW-0496">Mitochondrion</keyword>
<evidence type="ECO:0000256" key="9">
    <source>
        <dbReference type="ARBA" id="ARBA00023134"/>
    </source>
</evidence>
<dbReference type="OrthoDB" id="6256226at2759"/>
<feature type="coiled-coil region" evidence="11">
    <location>
        <begin position="754"/>
        <end position="791"/>
    </location>
</feature>
<keyword evidence="7 11" id="KW-0175">Coiled coil</keyword>
<dbReference type="Proteomes" id="UP000215902">
    <property type="component" value="Unassembled WGS sequence"/>
</dbReference>
<protein>
    <recommendedName>
        <fullName evidence="13">Dynamin-type G domain-containing protein</fullName>
    </recommendedName>
</protein>
<evidence type="ECO:0000256" key="1">
    <source>
        <dbReference type="ARBA" id="ARBA00004374"/>
    </source>
</evidence>
<keyword evidence="10" id="KW-0472">Membrane</keyword>